<evidence type="ECO:0000256" key="3">
    <source>
        <dbReference type="SAM" id="MobiDB-lite"/>
    </source>
</evidence>
<proteinExistence type="predicted"/>
<evidence type="ECO:0000313" key="5">
    <source>
        <dbReference type="EMBL" id="OIQ86276.1"/>
    </source>
</evidence>
<dbReference type="PANTHER" id="PTHR43038">
    <property type="entry name" value="ATP-BINDING CASSETTE, SUB-FAMILY H, MEMBER 1"/>
    <property type="match status" value="1"/>
</dbReference>
<organism evidence="5">
    <name type="scientific">mine drainage metagenome</name>
    <dbReference type="NCBI Taxonomy" id="410659"/>
    <lineage>
        <taxon>unclassified sequences</taxon>
        <taxon>metagenomes</taxon>
        <taxon>ecological metagenomes</taxon>
    </lineage>
</organism>
<dbReference type="SMART" id="SM00382">
    <property type="entry name" value="AAA"/>
    <property type="match status" value="2"/>
</dbReference>
<comment type="caution">
    <text evidence="5">The sequence shown here is derived from an EMBL/GenBank/DDBJ whole genome shotgun (WGS) entry which is preliminary data.</text>
</comment>
<accession>A0A1J5R2U3</accession>
<dbReference type="PANTHER" id="PTHR43038:SF3">
    <property type="entry name" value="ABC TRANSPORTER G FAMILY MEMBER 20 ISOFORM X1"/>
    <property type="match status" value="1"/>
</dbReference>
<reference evidence="5" key="1">
    <citation type="submission" date="2016-10" db="EMBL/GenBank/DDBJ databases">
        <title>Sequence of Gallionella enrichment culture.</title>
        <authorList>
            <person name="Poehlein A."/>
            <person name="Muehling M."/>
            <person name="Daniel R."/>
        </authorList>
    </citation>
    <scope>NUCLEOTIDE SEQUENCE</scope>
</reference>
<dbReference type="GO" id="GO:0016887">
    <property type="term" value="F:ATP hydrolysis activity"/>
    <property type="evidence" value="ECO:0007669"/>
    <property type="project" value="InterPro"/>
</dbReference>
<feature type="region of interest" description="Disordered" evidence="3">
    <location>
        <begin position="328"/>
        <end position="355"/>
    </location>
</feature>
<dbReference type="EMBL" id="MLJW01000490">
    <property type="protein sequence ID" value="OIQ86276.1"/>
    <property type="molecule type" value="Genomic_DNA"/>
</dbReference>
<evidence type="ECO:0000256" key="2">
    <source>
        <dbReference type="ARBA" id="ARBA00022840"/>
    </source>
</evidence>
<dbReference type="CDD" id="cd03230">
    <property type="entry name" value="ABC_DR_subfamily_A"/>
    <property type="match status" value="2"/>
</dbReference>
<gene>
    <name evidence="5" type="primary">ybhF_15</name>
    <name evidence="5" type="ORF">GALL_318810</name>
</gene>
<feature type="domain" description="ABC transporter" evidence="4">
    <location>
        <begin position="362"/>
        <end position="591"/>
    </location>
</feature>
<dbReference type="InterPro" id="IPR027417">
    <property type="entry name" value="P-loop_NTPase"/>
</dbReference>
<keyword evidence="2 5" id="KW-0067">ATP-binding</keyword>
<dbReference type="PROSITE" id="PS50893">
    <property type="entry name" value="ABC_TRANSPORTER_2"/>
    <property type="match status" value="2"/>
</dbReference>
<dbReference type="InterPro" id="IPR003593">
    <property type="entry name" value="AAA+_ATPase"/>
</dbReference>
<evidence type="ECO:0000259" key="4">
    <source>
        <dbReference type="PROSITE" id="PS50893"/>
    </source>
</evidence>
<dbReference type="Pfam" id="PF00005">
    <property type="entry name" value="ABC_tran"/>
    <property type="match status" value="2"/>
</dbReference>
<dbReference type="InterPro" id="IPR017871">
    <property type="entry name" value="ABC_transporter-like_CS"/>
</dbReference>
<dbReference type="InterPro" id="IPR003439">
    <property type="entry name" value="ABC_transporter-like_ATP-bd"/>
</dbReference>
<dbReference type="AlphaFoldDB" id="A0A1J5R2U3"/>
<dbReference type="SUPFAM" id="SSF52540">
    <property type="entry name" value="P-loop containing nucleoside triphosphate hydrolases"/>
    <property type="match status" value="2"/>
</dbReference>
<protein>
    <submittedName>
        <fullName evidence="5">Putative ABC transporter ATP-binding protein YbhF</fullName>
    </submittedName>
</protein>
<feature type="domain" description="ABC transporter" evidence="4">
    <location>
        <begin position="13"/>
        <end position="246"/>
    </location>
</feature>
<dbReference type="Gene3D" id="3.40.50.300">
    <property type="entry name" value="P-loop containing nucleotide triphosphate hydrolases"/>
    <property type="match status" value="2"/>
</dbReference>
<keyword evidence="1" id="KW-0547">Nucleotide-binding</keyword>
<sequence>MSAPDDAVEGSALVFEAAHKHFLQGKRQVEALKGLSARIAAGRVTGLLGPDGAGKTTLMRLAAGLLLPDAGQVRVLGRDTRHDAAAIQQDIGYMPQRFGLYEDLTVQENLNLYADLQGLDAQLRVARFDELLRLTALGPFGKRRAGALSGGMKQKLGLACALLRAPRLLLLDEPTVGVDPISRRELWSIIKDLRAREVTVLVSTAYLDEAELCDDILLLNEGTLLAQQHPQAFEAPLAGHCYTVRHGALRRRPLQAILQARPGVLDARVQAEGVRVVVQGPAALPRDDEDWQPARPRFEDAFVSLLRQTHAGAATKDDMEPVARTRIASDGARGASGQGGWASRDPTHLAAQGPAPGAQTVIEVHELRRLFGSFEAVKSISFSVKRGEVFGLLGANGAGKSTVFRMLCGLLPASSGTLRVAGVDLRVAPAAARARIGYVSQKFALYGNLSVAQNLRFFASAYGLRGRRRALRLDWAQREFELDAYADANAADLPLGYKQRLALACALLHEPSILFLDEPTSGVDPLARREFWQRINLLAESGVTVMITTHFMEEAEYCDHLVLMSLGDILAFGSPQDIRARARSDAQPAPSMDDAFVALVQSHEAQIRRAA</sequence>
<dbReference type="PROSITE" id="PS00211">
    <property type="entry name" value="ABC_TRANSPORTER_1"/>
    <property type="match status" value="1"/>
</dbReference>
<dbReference type="GO" id="GO:0005524">
    <property type="term" value="F:ATP binding"/>
    <property type="evidence" value="ECO:0007669"/>
    <property type="project" value="UniProtKB-KW"/>
</dbReference>
<name>A0A1J5R2U3_9ZZZZ</name>
<evidence type="ECO:0000256" key="1">
    <source>
        <dbReference type="ARBA" id="ARBA00022741"/>
    </source>
</evidence>